<organism evidence="2 3">
    <name type="scientific">Dermatophagoides pteronyssinus</name>
    <name type="common">European house dust mite</name>
    <dbReference type="NCBI Taxonomy" id="6956"/>
    <lineage>
        <taxon>Eukaryota</taxon>
        <taxon>Metazoa</taxon>
        <taxon>Ecdysozoa</taxon>
        <taxon>Arthropoda</taxon>
        <taxon>Chelicerata</taxon>
        <taxon>Arachnida</taxon>
        <taxon>Acari</taxon>
        <taxon>Acariformes</taxon>
        <taxon>Sarcoptiformes</taxon>
        <taxon>Astigmata</taxon>
        <taxon>Psoroptidia</taxon>
        <taxon>Analgoidea</taxon>
        <taxon>Pyroglyphidae</taxon>
        <taxon>Dermatophagoidinae</taxon>
        <taxon>Dermatophagoides</taxon>
    </lineage>
</organism>
<reference evidence="2 3" key="2">
    <citation type="journal article" date="2022" name="Mol. Biol. Evol.">
        <title>Comparative Genomics Reveals Insights into the Divergent Evolution of Astigmatic Mites and Household Pest Adaptations.</title>
        <authorList>
            <person name="Xiong Q."/>
            <person name="Wan A.T."/>
            <person name="Liu X."/>
            <person name="Fung C.S."/>
            <person name="Xiao X."/>
            <person name="Malainual N."/>
            <person name="Hou J."/>
            <person name="Wang L."/>
            <person name="Wang M."/>
            <person name="Yang K.Y."/>
            <person name="Cui Y."/>
            <person name="Leung E.L."/>
            <person name="Nong W."/>
            <person name="Shin S.K."/>
            <person name="Au S.W."/>
            <person name="Jeong K.Y."/>
            <person name="Chew F.T."/>
            <person name="Hui J.H."/>
            <person name="Leung T.F."/>
            <person name="Tungtrongchitr A."/>
            <person name="Zhong N."/>
            <person name="Liu Z."/>
            <person name="Tsui S.K."/>
        </authorList>
    </citation>
    <scope>NUCLEOTIDE SEQUENCE [LARGE SCALE GENOMIC DNA]</scope>
    <source>
        <strain evidence="2">Derp</strain>
    </source>
</reference>
<sequence length="56" mass="6794">SLYNNDDDDVTEIIFFFFKTLIRTFRTVNRQYDKKNAKNPHLEIDDDHDLKMNQIS</sequence>
<reference evidence="2 3" key="1">
    <citation type="journal article" date="2018" name="J. Allergy Clin. Immunol.">
        <title>High-quality assembly of Dermatophagoides pteronyssinus genome and transcriptome reveals a wide range of novel allergens.</title>
        <authorList>
            <person name="Liu X.Y."/>
            <person name="Yang K.Y."/>
            <person name="Wang M.Q."/>
            <person name="Kwok J.S."/>
            <person name="Zeng X."/>
            <person name="Yang Z."/>
            <person name="Xiao X.J."/>
            <person name="Lau C.P."/>
            <person name="Li Y."/>
            <person name="Huang Z.M."/>
            <person name="Ba J.G."/>
            <person name="Yim A.K."/>
            <person name="Ouyang C.Y."/>
            <person name="Ngai S.M."/>
            <person name="Chan T.F."/>
            <person name="Leung E.L."/>
            <person name="Liu L."/>
            <person name="Liu Z.G."/>
            <person name="Tsui S.K."/>
        </authorList>
    </citation>
    <scope>NUCLEOTIDE SEQUENCE [LARGE SCALE GENOMIC DNA]</scope>
    <source>
        <strain evidence="2">Derp</strain>
    </source>
</reference>
<keyword evidence="3" id="KW-1185">Reference proteome</keyword>
<gene>
    <name evidence="2" type="ORF">DERP_001264</name>
</gene>
<feature type="region of interest" description="Disordered" evidence="1">
    <location>
        <begin position="36"/>
        <end position="56"/>
    </location>
</feature>
<evidence type="ECO:0000256" key="1">
    <source>
        <dbReference type="SAM" id="MobiDB-lite"/>
    </source>
</evidence>
<feature type="non-terminal residue" evidence="2">
    <location>
        <position position="1"/>
    </location>
</feature>
<protein>
    <submittedName>
        <fullName evidence="2">Uncharacterized protein</fullName>
    </submittedName>
</protein>
<comment type="caution">
    <text evidence="2">The sequence shown here is derived from an EMBL/GenBank/DDBJ whole genome shotgun (WGS) entry which is preliminary data.</text>
</comment>
<dbReference type="EMBL" id="NJHN03000047">
    <property type="protein sequence ID" value="KAH9420833.1"/>
    <property type="molecule type" value="Genomic_DNA"/>
</dbReference>
<proteinExistence type="predicted"/>
<accession>A0ABQ8JE15</accession>
<name>A0ABQ8JE15_DERPT</name>
<dbReference type="Proteomes" id="UP000887458">
    <property type="component" value="Unassembled WGS sequence"/>
</dbReference>
<evidence type="ECO:0000313" key="2">
    <source>
        <dbReference type="EMBL" id="KAH9420833.1"/>
    </source>
</evidence>
<evidence type="ECO:0000313" key="3">
    <source>
        <dbReference type="Proteomes" id="UP000887458"/>
    </source>
</evidence>